<comment type="catalytic activity">
    <reaction evidence="1">
        <text>all-trans-beta-carotene + O2 = 2 all-trans-retinal</text>
        <dbReference type="Rhea" id="RHEA:32887"/>
        <dbReference type="ChEBI" id="CHEBI:15379"/>
        <dbReference type="ChEBI" id="CHEBI:17579"/>
        <dbReference type="ChEBI" id="CHEBI:17898"/>
        <dbReference type="EC" id="1.13.11.63"/>
    </reaction>
</comment>
<feature type="transmembrane region" description="Helical" evidence="1">
    <location>
        <begin position="198"/>
        <end position="217"/>
    </location>
</feature>
<name>A0A1H8RTG1_9EURY</name>
<proteinExistence type="inferred from homology"/>
<keyword evidence="1" id="KW-1133">Transmembrane helix</keyword>
<dbReference type="OrthoDB" id="330454at2157"/>
<keyword evidence="1" id="KW-0223">Dioxygenase</keyword>
<dbReference type="EC" id="1.13.11.63" evidence="1"/>
<accession>A0A1H8RTG1</accession>
<dbReference type="InterPro" id="IPR022270">
    <property type="entry name" value="Blh_diox"/>
</dbReference>
<keyword evidence="1" id="KW-0472">Membrane</keyword>
<sequence>MTEHADGTERAAWVEHSQTVVRTALRPAWLLVAALAVGSLVGGTVPDSVQYVVLLATLAVLGLPHGAVDHLVVARLRGDSDSLARNLGVVSVVYLVVGGAYVLAWFVAPAASFVAFILLTWYHWGQGDLATLRSFGEDHLQTRPQRLLTLLVRGGLPMLVPLLAFPAAYRTVAELVVSRFDPAAADALGWAFHPEVRLGLGTSFAVLVVGSLLLGGLRARNGTAATWRAWQVDAGETVLLAGYFAVVPPVLAIGVYFSVWHALRHVFRVAALDDSSALALDEGRPSAALWQFTLDAAPLSVASLVVLAGLFVAAPYAPTDVAGFSGLYLVFLAVLTLPHVVVATWADLRQGVWSVE</sequence>
<dbReference type="NCBIfam" id="TIGR03753">
    <property type="entry name" value="blh_monoox"/>
    <property type="match status" value="1"/>
</dbReference>
<feature type="transmembrane region" description="Helical" evidence="1">
    <location>
        <begin position="296"/>
        <end position="314"/>
    </location>
</feature>
<feature type="binding site" evidence="1">
    <location>
        <position position="123"/>
    </location>
    <ligand>
        <name>Fe cation</name>
        <dbReference type="ChEBI" id="CHEBI:24875"/>
    </ligand>
</feature>
<comment type="subcellular location">
    <subcellularLocation>
        <location evidence="1">Cell membrane</location>
        <topology evidence="1">Multi-pass membrane protein</topology>
    </subcellularLocation>
</comment>
<dbReference type="Proteomes" id="UP000199126">
    <property type="component" value="Unassembled WGS sequence"/>
</dbReference>
<feature type="transmembrane region" description="Helical" evidence="1">
    <location>
        <begin position="86"/>
        <end position="107"/>
    </location>
</feature>
<comment type="cofactor">
    <cofactor evidence="1">
        <name>Fe(2+)</name>
        <dbReference type="ChEBI" id="CHEBI:29033"/>
    </cofactor>
</comment>
<evidence type="ECO:0000313" key="3">
    <source>
        <dbReference type="Proteomes" id="UP000199126"/>
    </source>
</evidence>
<feature type="transmembrane region" description="Helical" evidence="1">
    <location>
        <begin position="326"/>
        <end position="346"/>
    </location>
</feature>
<dbReference type="AlphaFoldDB" id="A0A1H8RTG1"/>
<feature type="transmembrane region" description="Helical" evidence="1">
    <location>
        <begin position="28"/>
        <end position="45"/>
    </location>
</feature>
<dbReference type="GO" id="GO:0010436">
    <property type="term" value="F:carotenoid dioxygenase activity"/>
    <property type="evidence" value="ECO:0007669"/>
    <property type="project" value="UniProtKB-UniRule"/>
</dbReference>
<feature type="transmembrane region" description="Helical" evidence="1">
    <location>
        <begin position="51"/>
        <end position="74"/>
    </location>
</feature>
<dbReference type="GO" id="GO:0003834">
    <property type="term" value="F:beta-carotene 15,15'-dioxygenase activity"/>
    <property type="evidence" value="ECO:0007669"/>
    <property type="project" value="UniProtKB-EC"/>
</dbReference>
<dbReference type="GO" id="GO:0004497">
    <property type="term" value="F:monooxygenase activity"/>
    <property type="evidence" value="ECO:0007669"/>
    <property type="project" value="UniProtKB-KW"/>
</dbReference>
<feature type="binding site" evidence="1">
    <location>
        <position position="265"/>
    </location>
    <ligand>
        <name>Fe cation</name>
        <dbReference type="ChEBI" id="CHEBI:24875"/>
    </ligand>
</feature>
<dbReference type="EMBL" id="FODV01000004">
    <property type="protein sequence ID" value="SEO69213.1"/>
    <property type="molecule type" value="Genomic_DNA"/>
</dbReference>
<keyword evidence="1" id="KW-1003">Cell membrane</keyword>
<comment type="similarity">
    <text evidence="1">Belongs to the Brp/Blh beta-carotene diooxygenase family.</text>
</comment>
<protein>
    <recommendedName>
        <fullName evidence="1">Probable beta-carotene 15,15'-dioxygenase</fullName>
        <ecNumber evidence="1">1.13.11.63</ecNumber>
    </recommendedName>
</protein>
<evidence type="ECO:0000256" key="1">
    <source>
        <dbReference type="HAMAP-Rule" id="MF_02093"/>
    </source>
</evidence>
<keyword evidence="1" id="KW-0812">Transmembrane</keyword>
<dbReference type="RefSeq" id="WP_089823430.1">
    <property type="nucleotide sequence ID" value="NZ_FODV01000004.1"/>
</dbReference>
<evidence type="ECO:0000313" key="2">
    <source>
        <dbReference type="EMBL" id="SEO69213.1"/>
    </source>
</evidence>
<dbReference type="GO" id="GO:0005506">
    <property type="term" value="F:iron ion binding"/>
    <property type="evidence" value="ECO:0007669"/>
    <property type="project" value="UniProtKB-UniRule"/>
</dbReference>
<feature type="transmembrane region" description="Helical" evidence="1">
    <location>
        <begin position="238"/>
        <end position="259"/>
    </location>
</feature>
<keyword evidence="1" id="KW-0560">Oxidoreductase</keyword>
<feature type="binding site" evidence="1">
    <location>
        <position position="261"/>
    </location>
    <ligand>
        <name>Fe cation</name>
        <dbReference type="ChEBI" id="CHEBI:24875"/>
    </ligand>
</feature>
<dbReference type="Pfam" id="PF15461">
    <property type="entry name" value="BCD"/>
    <property type="match status" value="1"/>
</dbReference>
<keyword evidence="3" id="KW-1185">Reference proteome</keyword>
<dbReference type="GO" id="GO:0005886">
    <property type="term" value="C:plasma membrane"/>
    <property type="evidence" value="ECO:0007669"/>
    <property type="project" value="UniProtKB-SubCell"/>
</dbReference>
<feature type="transmembrane region" description="Helical" evidence="1">
    <location>
        <begin position="113"/>
        <end position="135"/>
    </location>
</feature>
<dbReference type="GO" id="GO:0016121">
    <property type="term" value="P:carotene catabolic process"/>
    <property type="evidence" value="ECO:0007669"/>
    <property type="project" value="UniProtKB-UniRule"/>
</dbReference>
<dbReference type="HAMAP" id="MF_02093">
    <property type="entry name" value="Beta_carotene_diox"/>
    <property type="match status" value="1"/>
</dbReference>
<keyword evidence="1" id="KW-0408">Iron</keyword>
<feature type="transmembrane region" description="Helical" evidence="1">
    <location>
        <begin position="147"/>
        <end position="169"/>
    </location>
</feature>
<keyword evidence="1" id="KW-0479">Metal-binding</keyword>
<gene>
    <name evidence="2" type="ORF">SAMN04487948_104203</name>
</gene>
<keyword evidence="2" id="KW-0503">Monooxygenase</keyword>
<comment type="function">
    <text evidence="1">Catalyzes the cleavage of beta-carotene at its central double bond (15,15') to yield two molecules of all-trans-retinal.</text>
</comment>
<organism evidence="2 3">
    <name type="scientific">Halogranum amylolyticum</name>
    <dbReference type="NCBI Taxonomy" id="660520"/>
    <lineage>
        <taxon>Archaea</taxon>
        <taxon>Methanobacteriati</taxon>
        <taxon>Methanobacteriota</taxon>
        <taxon>Stenosarchaea group</taxon>
        <taxon>Halobacteria</taxon>
        <taxon>Halobacteriales</taxon>
        <taxon>Haloferacaceae</taxon>
    </lineage>
</organism>
<reference evidence="3" key="1">
    <citation type="submission" date="2016-10" db="EMBL/GenBank/DDBJ databases">
        <authorList>
            <person name="Varghese N."/>
            <person name="Submissions S."/>
        </authorList>
    </citation>
    <scope>NUCLEOTIDE SEQUENCE [LARGE SCALE GENOMIC DNA]</scope>
    <source>
        <strain evidence="3">CGMCC 1.10121</strain>
    </source>
</reference>
<feature type="binding site" evidence="1">
    <location>
        <position position="65"/>
    </location>
    <ligand>
        <name>Fe cation</name>
        <dbReference type="ChEBI" id="CHEBI:24875"/>
    </ligand>
</feature>